<organism evidence="8 9">
    <name type="scientific">Paralvinella palmiformis</name>
    <dbReference type="NCBI Taxonomy" id="53620"/>
    <lineage>
        <taxon>Eukaryota</taxon>
        <taxon>Metazoa</taxon>
        <taxon>Spiralia</taxon>
        <taxon>Lophotrochozoa</taxon>
        <taxon>Annelida</taxon>
        <taxon>Polychaeta</taxon>
        <taxon>Sedentaria</taxon>
        <taxon>Canalipalpata</taxon>
        <taxon>Terebellida</taxon>
        <taxon>Terebelliformia</taxon>
        <taxon>Alvinellidae</taxon>
        <taxon>Paralvinella</taxon>
    </lineage>
</organism>
<keyword evidence="1 5" id="KW-0418">Kinase</keyword>
<comment type="caution">
    <text evidence="8">The sequence shown here is derived from an EMBL/GenBank/DDBJ whole genome shotgun (WGS) entry which is preliminary data.</text>
</comment>
<dbReference type="PANTHER" id="PTHR27006:SF606">
    <property type="entry name" value="INTERLEUKIN-1 RECEPTOR-ASSOCIATED KINASE 4"/>
    <property type="match status" value="1"/>
</dbReference>
<feature type="domain" description="Protein kinase" evidence="7">
    <location>
        <begin position="170"/>
        <end position="426"/>
    </location>
</feature>
<dbReference type="GO" id="GO:0005524">
    <property type="term" value="F:ATP binding"/>
    <property type="evidence" value="ECO:0007669"/>
    <property type="project" value="UniProtKB-UniRule"/>
</dbReference>
<dbReference type="PANTHER" id="PTHR27006">
    <property type="entry name" value="PROMASTIGOTE SURFACE ANTIGEN PROTEIN PSA"/>
    <property type="match status" value="1"/>
</dbReference>
<dbReference type="GO" id="GO:0004674">
    <property type="term" value="F:protein serine/threonine kinase activity"/>
    <property type="evidence" value="ECO:0007669"/>
    <property type="project" value="UniProtKB-KW"/>
</dbReference>
<keyword evidence="9" id="KW-1185">Reference proteome</keyword>
<keyword evidence="3 4" id="KW-0067">ATP-binding</keyword>
<gene>
    <name evidence="8" type="ORF">LSH36_524g01025</name>
</gene>
<evidence type="ECO:0000256" key="2">
    <source>
        <dbReference type="ARBA" id="ARBA00022741"/>
    </source>
</evidence>
<evidence type="ECO:0000313" key="9">
    <source>
        <dbReference type="Proteomes" id="UP001208570"/>
    </source>
</evidence>
<dbReference type="Pfam" id="PF07714">
    <property type="entry name" value="PK_Tyr_Ser-Thr"/>
    <property type="match status" value="1"/>
</dbReference>
<feature type="binding site" evidence="4">
    <location>
        <position position="198"/>
    </location>
    <ligand>
        <name>ATP</name>
        <dbReference type="ChEBI" id="CHEBI:30616"/>
    </ligand>
</feature>
<keyword evidence="1 5" id="KW-0723">Serine/threonine-protein kinase</keyword>
<dbReference type="InterPro" id="IPR000719">
    <property type="entry name" value="Prot_kinase_dom"/>
</dbReference>
<dbReference type="InterPro" id="IPR011029">
    <property type="entry name" value="DEATH-like_dom_sf"/>
</dbReference>
<dbReference type="Gene3D" id="3.30.200.20">
    <property type="entry name" value="Phosphorylase Kinase, domain 1"/>
    <property type="match status" value="1"/>
</dbReference>
<keyword evidence="1 5" id="KW-0808">Transferase</keyword>
<dbReference type="AlphaFoldDB" id="A0AAD9J7P2"/>
<dbReference type="PROSITE" id="PS00108">
    <property type="entry name" value="PROTEIN_KINASE_ST"/>
    <property type="match status" value="1"/>
</dbReference>
<comment type="similarity">
    <text evidence="5">Belongs to the protein kinase superfamily.</text>
</comment>
<evidence type="ECO:0000313" key="8">
    <source>
        <dbReference type="EMBL" id="KAK2147979.1"/>
    </source>
</evidence>
<proteinExistence type="inferred from homology"/>
<accession>A0AAD9J7P2</accession>
<evidence type="ECO:0000256" key="1">
    <source>
        <dbReference type="ARBA" id="ARBA00022527"/>
    </source>
</evidence>
<protein>
    <recommendedName>
        <fullName evidence="7">Protein kinase domain-containing protein</fullName>
    </recommendedName>
</protein>
<dbReference type="PROSITE" id="PS00107">
    <property type="entry name" value="PROTEIN_KINASE_ATP"/>
    <property type="match status" value="1"/>
</dbReference>
<dbReference type="InterPro" id="IPR017441">
    <property type="entry name" value="Protein_kinase_ATP_BS"/>
</dbReference>
<dbReference type="SMART" id="SM00220">
    <property type="entry name" value="S_TKc"/>
    <property type="match status" value="1"/>
</dbReference>
<reference evidence="8" key="1">
    <citation type="journal article" date="2023" name="Mol. Biol. Evol.">
        <title>Third-Generation Sequencing Reveals the Adaptive Role of the Epigenome in Three Deep-Sea Polychaetes.</title>
        <authorList>
            <person name="Perez M."/>
            <person name="Aroh O."/>
            <person name="Sun Y."/>
            <person name="Lan Y."/>
            <person name="Juniper S.K."/>
            <person name="Young C.R."/>
            <person name="Angers B."/>
            <person name="Qian P.Y."/>
        </authorList>
    </citation>
    <scope>NUCLEOTIDE SEQUENCE</scope>
    <source>
        <strain evidence="8">P08H-3</strain>
    </source>
</reference>
<sequence>MSFKLTLSSRLKELRPTHLSKLALMLDPYGAWKELASKIKTRNGLDMFDTDIINNISHRTAMTGGSPTKEIICSWFTSNPSIADLRMVLQEINASRAVTYINEEILRVPSGVSDTTGNENRDDTSSPAYTEPIVAPTDGTNDGNMFHGCEKFSYKFLQQVTDDFSSVPLSDGGRLLGEGGFGEVFKGIHHNYPDMAVKRFLRVFDEVDVRLSLKQFKTELTVLSQCKHENLLPLIGYCDEEQQCVVYQYMVNGSLEDRLACKNGTHSLQVPVRLNIIKGVTRGLCYLHSLSPPLIHRDIKTANILLDSKFVAKIGDCGTVREGPRGNKTSTRTQANIGTCPYMPKEYLEDYEVSVKMDAYSLGVPTHIRETVETHDISPLLDTKAGEWGPHLPHDMYKISMKFMEYKSRRLTVKQALPQIESWKEP</sequence>
<dbReference type="InterPro" id="IPR008271">
    <property type="entry name" value="Ser/Thr_kinase_AS"/>
</dbReference>
<feature type="region of interest" description="Disordered" evidence="6">
    <location>
        <begin position="111"/>
        <end position="133"/>
    </location>
</feature>
<evidence type="ECO:0000256" key="4">
    <source>
        <dbReference type="PROSITE-ProRule" id="PRU10141"/>
    </source>
</evidence>
<dbReference type="Gene3D" id="1.10.533.10">
    <property type="entry name" value="Death Domain, Fas"/>
    <property type="match status" value="1"/>
</dbReference>
<keyword evidence="2 4" id="KW-0547">Nucleotide-binding</keyword>
<dbReference type="PROSITE" id="PS50011">
    <property type="entry name" value="PROTEIN_KINASE_DOM"/>
    <property type="match status" value="1"/>
</dbReference>
<evidence type="ECO:0000256" key="5">
    <source>
        <dbReference type="RuleBase" id="RU000304"/>
    </source>
</evidence>
<name>A0AAD9J7P2_9ANNE</name>
<dbReference type="InterPro" id="IPR011009">
    <property type="entry name" value="Kinase-like_dom_sf"/>
</dbReference>
<evidence type="ECO:0000259" key="7">
    <source>
        <dbReference type="PROSITE" id="PS50011"/>
    </source>
</evidence>
<evidence type="ECO:0000256" key="6">
    <source>
        <dbReference type="SAM" id="MobiDB-lite"/>
    </source>
</evidence>
<dbReference type="SUPFAM" id="SSF47986">
    <property type="entry name" value="DEATH domain"/>
    <property type="match status" value="1"/>
</dbReference>
<dbReference type="Proteomes" id="UP001208570">
    <property type="component" value="Unassembled WGS sequence"/>
</dbReference>
<dbReference type="EMBL" id="JAODUP010000524">
    <property type="protein sequence ID" value="KAK2147979.1"/>
    <property type="molecule type" value="Genomic_DNA"/>
</dbReference>
<dbReference type="SUPFAM" id="SSF56112">
    <property type="entry name" value="Protein kinase-like (PK-like)"/>
    <property type="match status" value="1"/>
</dbReference>
<dbReference type="Gene3D" id="1.10.510.10">
    <property type="entry name" value="Transferase(Phosphotransferase) domain 1"/>
    <property type="match status" value="1"/>
</dbReference>
<dbReference type="InterPro" id="IPR001245">
    <property type="entry name" value="Ser-Thr/Tyr_kinase_cat_dom"/>
</dbReference>
<evidence type="ECO:0000256" key="3">
    <source>
        <dbReference type="ARBA" id="ARBA00022840"/>
    </source>
</evidence>